<protein>
    <submittedName>
        <fullName evidence="1">Uncharacterized protein</fullName>
    </submittedName>
</protein>
<organism evidence="1 2">
    <name type="scientific">Lithospermum erythrorhizon</name>
    <name type="common">Purple gromwell</name>
    <name type="synonym">Lithospermum officinale var. erythrorhizon</name>
    <dbReference type="NCBI Taxonomy" id="34254"/>
    <lineage>
        <taxon>Eukaryota</taxon>
        <taxon>Viridiplantae</taxon>
        <taxon>Streptophyta</taxon>
        <taxon>Embryophyta</taxon>
        <taxon>Tracheophyta</taxon>
        <taxon>Spermatophyta</taxon>
        <taxon>Magnoliopsida</taxon>
        <taxon>eudicotyledons</taxon>
        <taxon>Gunneridae</taxon>
        <taxon>Pentapetalae</taxon>
        <taxon>asterids</taxon>
        <taxon>lamiids</taxon>
        <taxon>Boraginales</taxon>
        <taxon>Boraginaceae</taxon>
        <taxon>Boraginoideae</taxon>
        <taxon>Lithospermeae</taxon>
        <taxon>Lithospermum</taxon>
    </lineage>
</organism>
<accession>A0AAV3Q0K3</accession>
<reference evidence="1 2" key="1">
    <citation type="submission" date="2024-01" db="EMBL/GenBank/DDBJ databases">
        <title>The complete chloroplast genome sequence of Lithospermum erythrorhizon: insights into the phylogenetic relationship among Boraginaceae species and the maternal lineages of purple gromwells.</title>
        <authorList>
            <person name="Okada T."/>
            <person name="Watanabe K."/>
        </authorList>
    </citation>
    <scope>NUCLEOTIDE SEQUENCE [LARGE SCALE GENOMIC DNA]</scope>
</reference>
<keyword evidence="2" id="KW-1185">Reference proteome</keyword>
<dbReference type="Proteomes" id="UP001454036">
    <property type="component" value="Unassembled WGS sequence"/>
</dbReference>
<gene>
    <name evidence="1" type="ORF">LIER_13976</name>
</gene>
<dbReference type="Pfam" id="PF14223">
    <property type="entry name" value="Retrotran_gag_2"/>
    <property type="match status" value="1"/>
</dbReference>
<name>A0AAV3Q0K3_LITER</name>
<evidence type="ECO:0000313" key="2">
    <source>
        <dbReference type="Proteomes" id="UP001454036"/>
    </source>
</evidence>
<dbReference type="EMBL" id="BAABME010002874">
    <property type="protein sequence ID" value="GAA0156486.1"/>
    <property type="molecule type" value="Genomic_DNA"/>
</dbReference>
<comment type="caution">
    <text evidence="1">The sequence shown here is derived from an EMBL/GenBank/DDBJ whole genome shotgun (WGS) entry which is preliminary data.</text>
</comment>
<dbReference type="AlphaFoldDB" id="A0AAV3Q0K3"/>
<proteinExistence type="predicted"/>
<evidence type="ECO:0000313" key="1">
    <source>
        <dbReference type="EMBL" id="GAA0156486.1"/>
    </source>
</evidence>
<sequence length="119" mass="13538">MNENACASIYLNLSDPVIRKVGITECAKTLWDKLNNLYTETSLPSKIFLIEKFFKFRLDTSEDIKENLDVFTKLISDIKLAGDKNIDDYAPIALLNDIPDSFSDVKSAIKYGRDEVVRI</sequence>